<dbReference type="Gene3D" id="2.40.100.10">
    <property type="entry name" value="Cyclophilin-like"/>
    <property type="match status" value="1"/>
</dbReference>
<dbReference type="Pfam" id="PF05913">
    <property type="entry name" value="MupG_C"/>
    <property type="match status" value="1"/>
</dbReference>
<reference evidence="3 4" key="1">
    <citation type="journal article" date="2011" name="Extremophiles">
        <title>Genomic analysis of Acidianus hospitalis W1 a host for studying crenarchaeal virus and plasmid life cycles.</title>
        <authorList>
            <person name="You X.Y."/>
            <person name="Liu C."/>
            <person name="Wang S.Y."/>
            <person name="Jiang C.Y."/>
            <person name="Shah S.A."/>
            <person name="Prangishvili D."/>
            <person name="She Q."/>
            <person name="Liu S.J."/>
            <person name="Garrett R.A."/>
        </authorList>
    </citation>
    <scope>NUCLEOTIDE SEQUENCE [LARGE SCALE GENOMIC DNA]</scope>
    <source>
        <strain evidence="3 4">W1</strain>
    </source>
</reference>
<feature type="domain" description="6-phospho-N-acetylmuramidase N-terminal" evidence="2">
    <location>
        <begin position="13"/>
        <end position="226"/>
    </location>
</feature>
<dbReference type="SUPFAM" id="SSF50891">
    <property type="entry name" value="Cyclophilin-like"/>
    <property type="match status" value="1"/>
</dbReference>
<dbReference type="InterPro" id="IPR043894">
    <property type="entry name" value="MupG_C"/>
</dbReference>
<dbReference type="SUPFAM" id="SSF51445">
    <property type="entry name" value="(Trans)glycosidases"/>
    <property type="match status" value="1"/>
</dbReference>
<protein>
    <recommendedName>
        <fullName evidence="5">DUF871 domain-containing protein</fullName>
    </recommendedName>
</protein>
<sequence>MKSVGILSQAWRREKINELKEIAEKAGKMGYNEIWSGVDPNYIEGIKEISAVAEKYNMYFFIDINPDIMRGFGASPTNLKVFKDLKIGGIRLDYGFSIEDTIKMANNDLGLKIELNASIFPLDKLDYVVKNVKDIENLKASHDFYPIKYTGLSLESAIAKSKEFKERGIPVAVFVAPPREIEGRNTIETLRGKSIGKAASILFNSRYIDRVILGHPFPTDEELKELIEAKEYTTIRVLVYPGLTEEEKKVFTVFSDVRVKEYTIGLSKMMENNIKPRNIVRRFRGAVTVMNCRKNVVEVWIFKKEVEADSRFNVIGEVYYDDMDLLDYIGENMNVKLVPIYMKQS</sequence>
<dbReference type="Gene3D" id="3.20.20.70">
    <property type="entry name" value="Aldolase class I"/>
    <property type="match status" value="1"/>
</dbReference>
<dbReference type="GeneID" id="10599784"/>
<gene>
    <name evidence="3" type="ordered locus">Ahos_0343</name>
</gene>
<dbReference type="PANTHER" id="PTHR38435:SF2">
    <property type="entry name" value="DUF871 DOMAIN-CONTAINING PROTEIN"/>
    <property type="match status" value="1"/>
</dbReference>
<dbReference type="KEGG" id="aho:Ahos_0343"/>
<dbReference type="RefSeq" id="WP_013775150.1">
    <property type="nucleotide sequence ID" value="NC_015518.1"/>
</dbReference>
<evidence type="ECO:0000259" key="2">
    <source>
        <dbReference type="Pfam" id="PF19200"/>
    </source>
</evidence>
<dbReference type="OrthoDB" id="25415at2157"/>
<evidence type="ECO:0000259" key="1">
    <source>
        <dbReference type="Pfam" id="PF05913"/>
    </source>
</evidence>
<dbReference type="EMBL" id="CP002535">
    <property type="protein sequence ID" value="AEE93234.1"/>
    <property type="molecule type" value="Genomic_DNA"/>
</dbReference>
<dbReference type="InterPro" id="IPR008589">
    <property type="entry name" value="MupG"/>
</dbReference>
<feature type="domain" description="6-phospho-N-acetylmuramidase C-terminal" evidence="1">
    <location>
        <begin position="235"/>
        <end position="337"/>
    </location>
</feature>
<dbReference type="InterPro" id="IPR013785">
    <property type="entry name" value="Aldolase_TIM"/>
</dbReference>
<accession>F4B5E0</accession>
<dbReference type="HOGENOM" id="CLU_065324_1_0_2"/>
<name>F4B5E0_ACIHW</name>
<dbReference type="Proteomes" id="UP000008458">
    <property type="component" value="Chromosome"/>
</dbReference>
<dbReference type="eggNOG" id="arCOG06045">
    <property type="taxonomic scope" value="Archaea"/>
</dbReference>
<dbReference type="InterPro" id="IPR029000">
    <property type="entry name" value="Cyclophilin-like_dom_sf"/>
</dbReference>
<evidence type="ECO:0008006" key="5">
    <source>
        <dbReference type="Google" id="ProtNLM"/>
    </source>
</evidence>
<dbReference type="InterPro" id="IPR017853">
    <property type="entry name" value="GH"/>
</dbReference>
<evidence type="ECO:0000313" key="3">
    <source>
        <dbReference type="EMBL" id="AEE93234.1"/>
    </source>
</evidence>
<dbReference type="Pfam" id="PF19200">
    <property type="entry name" value="MupG_N"/>
    <property type="match status" value="1"/>
</dbReference>
<dbReference type="STRING" id="933801.Ahos_0343"/>
<proteinExistence type="predicted"/>
<keyword evidence="4" id="KW-1185">Reference proteome</keyword>
<dbReference type="PANTHER" id="PTHR38435">
    <property type="match status" value="1"/>
</dbReference>
<dbReference type="InterPro" id="IPR043797">
    <property type="entry name" value="MupG_N"/>
</dbReference>
<reference key="2">
    <citation type="journal article" date="2011" name="Extremophiles">
        <title>Genomic analyses of Acidianus hospitalis W1 a host for studying crenarchaeal virus and plasmid life cycles.</title>
        <authorList>
            <person name="You X.Y."/>
            <person name="Liu C."/>
            <person name="Wang S.Y."/>
            <person name="Jiang C.Y."/>
            <person name="Shah S.A."/>
            <person name="Prangishvili D."/>
            <person name="Liu S.J."/>
            <person name="Garrett R.A."/>
        </authorList>
    </citation>
    <scope>NUCLEOTIDE SEQUENCE</scope>
    <source>
        <strain>W1</strain>
    </source>
</reference>
<organism evidence="3 4">
    <name type="scientific">Acidianus hospitalis (strain W1)</name>
    <dbReference type="NCBI Taxonomy" id="933801"/>
    <lineage>
        <taxon>Archaea</taxon>
        <taxon>Thermoproteota</taxon>
        <taxon>Thermoprotei</taxon>
        <taxon>Sulfolobales</taxon>
        <taxon>Sulfolobaceae</taxon>
        <taxon>Acidianus</taxon>
    </lineage>
</organism>
<evidence type="ECO:0000313" key="4">
    <source>
        <dbReference type="Proteomes" id="UP000008458"/>
    </source>
</evidence>
<dbReference type="AlphaFoldDB" id="F4B5E0"/>